<evidence type="ECO:0000313" key="7">
    <source>
        <dbReference type="Proteomes" id="UP000778578"/>
    </source>
</evidence>
<keyword evidence="1" id="KW-0285">Flavoprotein</keyword>
<dbReference type="PANTHER" id="PTHR42847:SF4">
    <property type="entry name" value="ALKANESULFONATE MONOOXYGENASE-RELATED"/>
    <property type="match status" value="1"/>
</dbReference>
<keyword evidence="4" id="KW-0503">Monooxygenase</keyword>
<evidence type="ECO:0000259" key="5">
    <source>
        <dbReference type="Pfam" id="PF00296"/>
    </source>
</evidence>
<comment type="caution">
    <text evidence="6">The sequence shown here is derived from an EMBL/GenBank/DDBJ whole genome shotgun (WGS) entry which is preliminary data.</text>
</comment>
<dbReference type="InterPro" id="IPR050172">
    <property type="entry name" value="SsuD_RutA_monooxygenase"/>
</dbReference>
<evidence type="ECO:0000313" key="6">
    <source>
        <dbReference type="EMBL" id="MBY8877338.1"/>
    </source>
</evidence>
<dbReference type="NCBIfam" id="TIGR03619">
    <property type="entry name" value="F420_Rv2161c"/>
    <property type="match status" value="1"/>
</dbReference>
<evidence type="ECO:0000256" key="4">
    <source>
        <dbReference type="ARBA" id="ARBA00023033"/>
    </source>
</evidence>
<dbReference type="InterPro" id="IPR036661">
    <property type="entry name" value="Luciferase-like_sf"/>
</dbReference>
<evidence type="ECO:0000256" key="2">
    <source>
        <dbReference type="ARBA" id="ARBA00022643"/>
    </source>
</evidence>
<dbReference type="InterPro" id="IPR019921">
    <property type="entry name" value="Lucif-like_OxRdtase_Rv2161c"/>
</dbReference>
<evidence type="ECO:0000256" key="1">
    <source>
        <dbReference type="ARBA" id="ARBA00022630"/>
    </source>
</evidence>
<name>A0ABS7Q310_9ACTN</name>
<dbReference type="Gene3D" id="3.20.20.30">
    <property type="entry name" value="Luciferase-like domain"/>
    <property type="match status" value="1"/>
</dbReference>
<dbReference type="InterPro" id="IPR011251">
    <property type="entry name" value="Luciferase-like_dom"/>
</dbReference>
<dbReference type="Proteomes" id="UP000778578">
    <property type="component" value="Unassembled WGS sequence"/>
</dbReference>
<sequence length="292" mass="30896">MRFAVSYSTPFHGVDPDRLTGYARHAEECGFEALYLPEHVALHPGATVGTMELPPSLPFADPLGCLAFVAAHTERILLGTGVLLLPYHHPVTLAKHLATLDVLSRGRMRLLTVGIGALPGEAQAMGVDFRSRGRRADEALQVLRLLWAGGEEGVGLDGEFYSFAEVCSFPKPLAPGGLPIHVGGSSRAAARRAGRYGDGYFPGGALVPAERAAQWDAVRAEARAAGRDPGALEYTRWGSIDMPAERVEAFAAQGVTRIVVAATTAEPAGQRAELSAFAQRFGLRDGVATSVG</sequence>
<feature type="domain" description="Luciferase-like" evidence="5">
    <location>
        <begin position="13"/>
        <end position="234"/>
    </location>
</feature>
<dbReference type="PANTHER" id="PTHR42847">
    <property type="entry name" value="ALKANESULFONATE MONOOXYGENASE"/>
    <property type="match status" value="1"/>
</dbReference>
<keyword evidence="7" id="KW-1185">Reference proteome</keyword>
<dbReference type="GO" id="GO:0016491">
    <property type="term" value="F:oxidoreductase activity"/>
    <property type="evidence" value="ECO:0007669"/>
    <property type="project" value="UniProtKB-KW"/>
</dbReference>
<protein>
    <submittedName>
        <fullName evidence="6">TIGR03619 family F420-dependent LLM class oxidoreductase</fullName>
        <ecNumber evidence="6">1.-.-.-</ecNumber>
    </submittedName>
</protein>
<reference evidence="6 7" key="1">
    <citation type="submission" date="2021-08" db="EMBL/GenBank/DDBJ databases">
        <title>WGS of actinomycetes from Thailand.</title>
        <authorList>
            <person name="Thawai C."/>
        </authorList>
    </citation>
    <scope>NUCLEOTIDE SEQUENCE [LARGE SCALE GENOMIC DNA]</scope>
    <source>
        <strain evidence="6 7">PLK6-54</strain>
    </source>
</reference>
<dbReference type="Pfam" id="PF00296">
    <property type="entry name" value="Bac_luciferase"/>
    <property type="match status" value="1"/>
</dbReference>
<dbReference type="EMBL" id="JAINZZ010000005">
    <property type="protein sequence ID" value="MBY8877338.1"/>
    <property type="molecule type" value="Genomic_DNA"/>
</dbReference>
<accession>A0ABS7Q310</accession>
<evidence type="ECO:0000256" key="3">
    <source>
        <dbReference type="ARBA" id="ARBA00023002"/>
    </source>
</evidence>
<dbReference type="SUPFAM" id="SSF51679">
    <property type="entry name" value="Bacterial luciferase-like"/>
    <property type="match status" value="1"/>
</dbReference>
<keyword evidence="3 6" id="KW-0560">Oxidoreductase</keyword>
<dbReference type="EC" id="1.-.-.-" evidence="6"/>
<keyword evidence="2" id="KW-0288">FMN</keyword>
<dbReference type="RefSeq" id="WP_222961483.1">
    <property type="nucleotide sequence ID" value="NZ_JAINZZ010000005.1"/>
</dbReference>
<organism evidence="6 7">
    <name type="scientific">Actinacidiphila acidipaludis</name>
    <dbReference type="NCBI Taxonomy" id="2873382"/>
    <lineage>
        <taxon>Bacteria</taxon>
        <taxon>Bacillati</taxon>
        <taxon>Actinomycetota</taxon>
        <taxon>Actinomycetes</taxon>
        <taxon>Kitasatosporales</taxon>
        <taxon>Streptomycetaceae</taxon>
        <taxon>Actinacidiphila</taxon>
    </lineage>
</organism>
<gene>
    <name evidence="6" type="ORF">K7862_06730</name>
</gene>
<proteinExistence type="predicted"/>